<feature type="disulfide bond" evidence="8">
    <location>
        <begin position="397"/>
        <end position="426"/>
    </location>
</feature>
<dbReference type="UniPathway" id="UPA00378"/>
<evidence type="ECO:0000256" key="6">
    <source>
        <dbReference type="PIRSR" id="PIRSR601382-1"/>
    </source>
</evidence>
<comment type="cofactor">
    <cofactor evidence="1 7">
        <name>Ca(2+)</name>
        <dbReference type="ChEBI" id="CHEBI:29108"/>
    </cofactor>
</comment>
<keyword evidence="9" id="KW-0326">Glycosidase</keyword>
<keyword evidence="7" id="KW-0106">Calcium</keyword>
<organism evidence="11 12">
    <name type="scientific">Hapsidospora chrysogenum (strain ATCC 11550 / CBS 779.69 / DSM 880 / IAM 14645 / JCM 23072 / IMI 49137)</name>
    <name type="common">Acremonium chrysogenum</name>
    <dbReference type="NCBI Taxonomy" id="857340"/>
    <lineage>
        <taxon>Eukaryota</taxon>
        <taxon>Fungi</taxon>
        <taxon>Dikarya</taxon>
        <taxon>Ascomycota</taxon>
        <taxon>Pezizomycotina</taxon>
        <taxon>Sordariomycetes</taxon>
        <taxon>Hypocreomycetidae</taxon>
        <taxon>Hypocreales</taxon>
        <taxon>Bionectriaceae</taxon>
        <taxon>Hapsidospora</taxon>
    </lineage>
</organism>
<evidence type="ECO:0000256" key="7">
    <source>
        <dbReference type="PIRSR" id="PIRSR601382-2"/>
    </source>
</evidence>
<dbReference type="SUPFAM" id="SSF48225">
    <property type="entry name" value="Seven-hairpin glycosidases"/>
    <property type="match status" value="1"/>
</dbReference>
<dbReference type="GO" id="GO:0036503">
    <property type="term" value="P:ERAD pathway"/>
    <property type="evidence" value="ECO:0007669"/>
    <property type="project" value="UniProtKB-ARBA"/>
</dbReference>
<evidence type="ECO:0000256" key="4">
    <source>
        <dbReference type="ARBA" id="ARBA00022801"/>
    </source>
</evidence>
<dbReference type="PANTHER" id="PTHR11742:SF89">
    <property type="entry name" value="ALPHA-1,2-MANNOSIDASE"/>
    <property type="match status" value="1"/>
</dbReference>
<evidence type="ECO:0000256" key="8">
    <source>
        <dbReference type="PIRSR" id="PIRSR601382-3"/>
    </source>
</evidence>
<dbReference type="GO" id="GO:0016020">
    <property type="term" value="C:membrane"/>
    <property type="evidence" value="ECO:0007669"/>
    <property type="project" value="InterPro"/>
</dbReference>
<dbReference type="OrthoDB" id="8118055at2759"/>
<name>A0A086SUP3_HAPC1</name>
<comment type="similarity">
    <text evidence="3 9">Belongs to the glycosyl hydrolase 47 family.</text>
</comment>
<dbReference type="HOGENOM" id="CLU_003818_0_0_1"/>
<evidence type="ECO:0000256" key="5">
    <source>
        <dbReference type="ARBA" id="ARBA00023157"/>
    </source>
</evidence>
<dbReference type="Gene3D" id="1.50.10.10">
    <property type="match status" value="1"/>
</dbReference>
<evidence type="ECO:0000256" key="2">
    <source>
        <dbReference type="ARBA" id="ARBA00004922"/>
    </source>
</evidence>
<dbReference type="FunFam" id="1.50.10.10:FF:000037">
    <property type="entry name" value="alpha-1,2-Mannosidase"/>
    <property type="match status" value="1"/>
</dbReference>
<dbReference type="EC" id="3.2.1.-" evidence="9"/>
<gene>
    <name evidence="11" type="ORF">ACRE_084830</name>
</gene>
<protein>
    <recommendedName>
        <fullName evidence="9">alpha-1,2-Mannosidase</fullName>
        <ecNumber evidence="9">3.2.1.-</ecNumber>
    </recommendedName>
</protein>
<feature type="active site" description="Proton donor" evidence="6">
    <location>
        <position position="192"/>
    </location>
</feature>
<evidence type="ECO:0000256" key="3">
    <source>
        <dbReference type="ARBA" id="ARBA00007658"/>
    </source>
</evidence>
<dbReference type="GO" id="GO:0005975">
    <property type="term" value="P:carbohydrate metabolic process"/>
    <property type="evidence" value="ECO:0007669"/>
    <property type="project" value="InterPro"/>
</dbReference>
<dbReference type="GO" id="GO:0004571">
    <property type="term" value="F:mannosyl-oligosaccharide 1,2-alpha-mannosidase activity"/>
    <property type="evidence" value="ECO:0007669"/>
    <property type="project" value="InterPro"/>
</dbReference>
<proteinExistence type="inferred from homology"/>
<evidence type="ECO:0000313" key="11">
    <source>
        <dbReference type="EMBL" id="KFH40825.1"/>
    </source>
</evidence>
<dbReference type="PANTHER" id="PTHR11742">
    <property type="entry name" value="MANNOSYL-OLIGOSACCHARIDE ALPHA-1,2-MANNOSIDASE-RELATED"/>
    <property type="match status" value="1"/>
</dbReference>
<feature type="active site" evidence="6">
    <location>
        <position position="488"/>
    </location>
</feature>
<comment type="caution">
    <text evidence="11">The sequence shown here is derived from an EMBL/GenBank/DDBJ whole genome shotgun (WGS) entry which is preliminary data.</text>
</comment>
<keyword evidence="10" id="KW-0812">Transmembrane</keyword>
<feature type="transmembrane region" description="Helical" evidence="10">
    <location>
        <begin position="12"/>
        <end position="29"/>
    </location>
</feature>
<feature type="binding site" evidence="7">
    <location>
        <position position="574"/>
    </location>
    <ligand>
        <name>Ca(2+)</name>
        <dbReference type="ChEBI" id="CHEBI:29108"/>
    </ligand>
</feature>
<dbReference type="EMBL" id="JPKY01000164">
    <property type="protein sequence ID" value="KFH40825.1"/>
    <property type="molecule type" value="Genomic_DNA"/>
</dbReference>
<reference evidence="12" key="1">
    <citation type="journal article" date="2014" name="Genome Announc.">
        <title>Genome sequence and annotation of Acremonium chrysogenum, producer of the beta-lactam antibiotic cephalosporin C.</title>
        <authorList>
            <person name="Terfehr D."/>
            <person name="Dahlmann T.A."/>
            <person name="Specht T."/>
            <person name="Zadra I."/>
            <person name="Kuernsteiner H."/>
            <person name="Kueck U."/>
        </authorList>
    </citation>
    <scope>NUCLEOTIDE SEQUENCE [LARGE SCALE GENOMIC DNA]</scope>
    <source>
        <strain evidence="12">ATCC 11550 / CBS 779.69 / DSM 880 / IAM 14645 / JCM 23072 / IMI 49137</strain>
    </source>
</reference>
<dbReference type="InterPro" id="IPR001382">
    <property type="entry name" value="Glyco_hydro_47"/>
</dbReference>
<dbReference type="InterPro" id="IPR036026">
    <property type="entry name" value="Seven-hairpin_glycosidases"/>
</dbReference>
<keyword evidence="7" id="KW-0479">Metal-binding</keyword>
<dbReference type="InterPro" id="IPR050749">
    <property type="entry name" value="Glycosyl_Hydrolase_47"/>
</dbReference>
<dbReference type="PRINTS" id="PR00747">
    <property type="entry name" value="GLYHDRLASE47"/>
</dbReference>
<keyword evidence="4 9" id="KW-0378">Hydrolase</keyword>
<evidence type="ECO:0000313" key="12">
    <source>
        <dbReference type="Proteomes" id="UP000029964"/>
    </source>
</evidence>
<keyword evidence="10" id="KW-0472">Membrane</keyword>
<dbReference type="AlphaFoldDB" id="A0A086SUP3"/>
<dbReference type="GO" id="GO:0005783">
    <property type="term" value="C:endoplasmic reticulum"/>
    <property type="evidence" value="ECO:0007669"/>
    <property type="project" value="TreeGrafter"/>
</dbReference>
<evidence type="ECO:0000256" key="9">
    <source>
        <dbReference type="RuleBase" id="RU361193"/>
    </source>
</evidence>
<dbReference type="Proteomes" id="UP000029964">
    <property type="component" value="Unassembled WGS sequence"/>
</dbReference>
<dbReference type="Pfam" id="PF01532">
    <property type="entry name" value="Glyco_hydro_47"/>
    <property type="match status" value="1"/>
</dbReference>
<dbReference type="GO" id="GO:0005509">
    <property type="term" value="F:calcium ion binding"/>
    <property type="evidence" value="ECO:0007669"/>
    <property type="project" value="InterPro"/>
</dbReference>
<comment type="pathway">
    <text evidence="2">Protein modification; protein glycosylation.</text>
</comment>
<feature type="active site" description="Proton donor" evidence="6">
    <location>
        <position position="440"/>
    </location>
</feature>
<evidence type="ECO:0000256" key="10">
    <source>
        <dbReference type="SAM" id="Phobius"/>
    </source>
</evidence>
<sequence length="583" mass="65997">MNQFQGRLGRRYVAVIVFVCVCLFLWRGLDFATPIGDSYSATSGGTTSTSPKTVDSFKYIPSTDDWSKAQVFYPVEDMMSPPSGTPKRLPRVQAHSSSSILADDVSAKRKQAVKAKFVKSWEAYKTHAWTKDELQPLSGKGKQSISGWSAQLVDAMDTLWIMDLKDEFRRAVKEVAIIDWSKTGDPKINLFEVTIRYLGGLLAAYELSQEPALLAKATELGDALYATFDTPNRLPSHWLYYEAARKGEQQADTSMSGAAGGSLCLEFTRLSQITGDPKYYDATERIKKFFFRVQNETKIPGLWPHDMNYREETADDSRFNLGAGMDSMYEYLPKMHALLGGLDPEYETMVTTALDAARDNILFRPMTPNEDDILMAGSVTINDGKATMMPEMEHLTCFVGGMYGLAGKLLSRDDYVDLGSRLTNGCVWAYNAFETNIMPENSQLVACDSIDSPCEYDSDKLDKARTKTPPLPDGFVRVRDSRYMLRPEAIESVFYMWRITGDHTWRDAAWRMWEGIVRETETELAFASIEDVRVRASSKADSMETFWMGETLKYFYLIFDDESNINLDEWVFNTEAHPLRRPT</sequence>
<keyword evidence="10" id="KW-1133">Transmembrane helix</keyword>
<dbReference type="InterPro" id="IPR012341">
    <property type="entry name" value="6hp_glycosidase-like_sf"/>
</dbReference>
<accession>A0A086SUP3</accession>
<evidence type="ECO:0000256" key="1">
    <source>
        <dbReference type="ARBA" id="ARBA00001913"/>
    </source>
</evidence>
<keyword evidence="5 8" id="KW-1015">Disulfide bond</keyword>
<feature type="active site" evidence="6">
    <location>
        <position position="326"/>
    </location>
</feature>
<keyword evidence="12" id="KW-1185">Reference proteome</keyword>